<evidence type="ECO:0000313" key="1">
    <source>
        <dbReference type="EMBL" id="CAG2255514.1"/>
    </source>
</evidence>
<organism evidence="1 2">
    <name type="scientific">Mytilus edulis</name>
    <name type="common">Blue mussel</name>
    <dbReference type="NCBI Taxonomy" id="6550"/>
    <lineage>
        <taxon>Eukaryota</taxon>
        <taxon>Metazoa</taxon>
        <taxon>Spiralia</taxon>
        <taxon>Lophotrochozoa</taxon>
        <taxon>Mollusca</taxon>
        <taxon>Bivalvia</taxon>
        <taxon>Autobranchia</taxon>
        <taxon>Pteriomorphia</taxon>
        <taxon>Mytilida</taxon>
        <taxon>Mytiloidea</taxon>
        <taxon>Mytilidae</taxon>
        <taxon>Mytilinae</taxon>
        <taxon>Mytilus</taxon>
    </lineage>
</organism>
<keyword evidence="2" id="KW-1185">Reference proteome</keyword>
<evidence type="ECO:0000313" key="2">
    <source>
        <dbReference type="Proteomes" id="UP000683360"/>
    </source>
</evidence>
<accession>A0A8S3VE11</accession>
<name>A0A8S3VE11_MYTED</name>
<dbReference type="Proteomes" id="UP000683360">
    <property type="component" value="Unassembled WGS sequence"/>
</dbReference>
<gene>
    <name evidence="1" type="ORF">MEDL_66922</name>
</gene>
<reference evidence="1" key="1">
    <citation type="submission" date="2021-03" db="EMBL/GenBank/DDBJ databases">
        <authorList>
            <person name="Bekaert M."/>
        </authorList>
    </citation>
    <scope>NUCLEOTIDE SEQUENCE</scope>
</reference>
<dbReference type="AlphaFoldDB" id="A0A8S3VE11"/>
<dbReference type="EMBL" id="CAJPWZ010003272">
    <property type="protein sequence ID" value="CAG2255514.1"/>
    <property type="molecule type" value="Genomic_DNA"/>
</dbReference>
<comment type="caution">
    <text evidence="1">The sequence shown here is derived from an EMBL/GenBank/DDBJ whole genome shotgun (WGS) entry which is preliminary data.</text>
</comment>
<sequence>MTFETKNATPDLSLTRKDSIFDSSTPLEIDIKLLSIESSQDMIGANGYKYVFQPNLNRATCSLTRYQPIIFDTIGNSDCIFLKSFCNSEGQMTFENGSTKSDRTCICNSYQGFAFLNNTKNEIYCNPSNEDCSCFLSIQPNSTTIEVKGGV</sequence>
<proteinExistence type="predicted"/>
<protein>
    <submittedName>
        <fullName evidence="1">Uncharacterized protein</fullName>
    </submittedName>
</protein>